<gene>
    <name evidence="1" type="ORF">EDB81DRAFT_112216</name>
</gene>
<dbReference type="SUPFAM" id="SSF52047">
    <property type="entry name" value="RNI-like"/>
    <property type="match status" value="1"/>
</dbReference>
<protein>
    <submittedName>
        <fullName evidence="1">Uncharacterized protein</fullName>
    </submittedName>
</protein>
<dbReference type="Gene3D" id="3.80.10.10">
    <property type="entry name" value="Ribonuclease Inhibitor"/>
    <property type="match status" value="1"/>
</dbReference>
<dbReference type="OrthoDB" id="3945550at2759"/>
<dbReference type="AlphaFoldDB" id="A0A9P9IX65"/>
<accession>A0A9P9IX65</accession>
<evidence type="ECO:0000313" key="1">
    <source>
        <dbReference type="EMBL" id="KAH7133924.1"/>
    </source>
</evidence>
<comment type="caution">
    <text evidence="1">The sequence shown here is derived from an EMBL/GenBank/DDBJ whole genome shotgun (WGS) entry which is preliminary data.</text>
</comment>
<dbReference type="InterPro" id="IPR032675">
    <property type="entry name" value="LRR_dom_sf"/>
</dbReference>
<dbReference type="EMBL" id="JAGMUV010000015">
    <property type="protein sequence ID" value="KAH7133924.1"/>
    <property type="molecule type" value="Genomic_DNA"/>
</dbReference>
<proteinExistence type="predicted"/>
<keyword evidence="2" id="KW-1185">Reference proteome</keyword>
<sequence length="664" mass="74643">MSPDNVQGTLLGLPAEILQQIAADVRQVHSPSFYSFASVNKACHAAAIPLLYLSIFIDAQGLSIKALDRRVADCLATLDHYHAHGYVRRLTLYGDMKLPPEYYVAGAHEIDKNALSNADTEVWYPACDGENAYGLYRGYAIRHPALELLKALPNLTDLVIDSEGIPACLLEFLHQGLPVPRCKLTISRMSFRSPHRSGDAAHHMAIATSPALHSVRDCNAKYGRRDRKDVLLAFPMIAGGAPNLKEVTFYGSIGEWLPEPTAPKRGSLTSLTLHCPQENDLQVWADHTDFIHLRSLAIVNFNLIEDDLRWLAQDIRLPNLRSLNVSVEVVITRDEDEEWYDEQVDAAVASSTRLPRLKVLTLCINSHATEIISRVLTHHGSTLKNLNLHTVSGGLQRPSFPSDGFGVDVFREIRDRCPLLEHLRTDVRRTFSDAQEVAIYRTLGGISTLRSLALWLKCCHVCRRQGPYRATGVEDIPASWDAYDRQAWPFNRFEGSWSPRNGHIREFLANCAFDEPLARSIWDVICGGGGGDSDASSRPASKLQRLSLHTEDDEGLTVGGLIVDGKHHSPEVRQLYAMFYEMKRSYLLQRSVRYGDDTVFAAEIARQRREKRAKKAEMGGDIPVEREEEPARDTPLYLFRRIWPEKKGPGGWRNDWFGLPLQRS</sequence>
<evidence type="ECO:0000313" key="2">
    <source>
        <dbReference type="Proteomes" id="UP000738349"/>
    </source>
</evidence>
<name>A0A9P9IX65_9HYPO</name>
<dbReference type="Proteomes" id="UP000738349">
    <property type="component" value="Unassembled WGS sequence"/>
</dbReference>
<organism evidence="1 2">
    <name type="scientific">Dactylonectria macrodidyma</name>
    <dbReference type="NCBI Taxonomy" id="307937"/>
    <lineage>
        <taxon>Eukaryota</taxon>
        <taxon>Fungi</taxon>
        <taxon>Dikarya</taxon>
        <taxon>Ascomycota</taxon>
        <taxon>Pezizomycotina</taxon>
        <taxon>Sordariomycetes</taxon>
        <taxon>Hypocreomycetidae</taxon>
        <taxon>Hypocreales</taxon>
        <taxon>Nectriaceae</taxon>
        <taxon>Dactylonectria</taxon>
    </lineage>
</organism>
<reference evidence="1" key="1">
    <citation type="journal article" date="2021" name="Nat. Commun.">
        <title>Genetic determinants of endophytism in the Arabidopsis root mycobiome.</title>
        <authorList>
            <person name="Mesny F."/>
            <person name="Miyauchi S."/>
            <person name="Thiergart T."/>
            <person name="Pickel B."/>
            <person name="Atanasova L."/>
            <person name="Karlsson M."/>
            <person name="Huettel B."/>
            <person name="Barry K.W."/>
            <person name="Haridas S."/>
            <person name="Chen C."/>
            <person name="Bauer D."/>
            <person name="Andreopoulos W."/>
            <person name="Pangilinan J."/>
            <person name="LaButti K."/>
            <person name="Riley R."/>
            <person name="Lipzen A."/>
            <person name="Clum A."/>
            <person name="Drula E."/>
            <person name="Henrissat B."/>
            <person name="Kohler A."/>
            <person name="Grigoriev I.V."/>
            <person name="Martin F.M."/>
            <person name="Hacquard S."/>
        </authorList>
    </citation>
    <scope>NUCLEOTIDE SEQUENCE</scope>
    <source>
        <strain evidence="1">MPI-CAGE-AT-0147</strain>
    </source>
</reference>